<evidence type="ECO:0000313" key="3">
    <source>
        <dbReference type="EMBL" id="KAF8684333.1"/>
    </source>
</evidence>
<dbReference type="Proteomes" id="UP000650582">
    <property type="component" value="Unassembled WGS sequence"/>
</dbReference>
<feature type="compositionally biased region" description="Polar residues" evidence="1">
    <location>
        <begin position="39"/>
        <end position="54"/>
    </location>
</feature>
<feature type="domain" description="T6SS Phospholipase effector Tle1-like catalytic" evidence="2">
    <location>
        <begin position="127"/>
        <end position="330"/>
    </location>
</feature>
<protein>
    <recommendedName>
        <fullName evidence="2">T6SS Phospholipase effector Tle1-like catalytic domain-containing protein</fullName>
    </recommendedName>
</protein>
<gene>
    <name evidence="3" type="ORF">RHS04_01430</name>
</gene>
<dbReference type="Pfam" id="PF09994">
    <property type="entry name" value="T6SS_Tle1-like_cat"/>
    <property type="match status" value="2"/>
</dbReference>
<dbReference type="EMBL" id="JACYCC010000028">
    <property type="protein sequence ID" value="KAF8684333.1"/>
    <property type="molecule type" value="Genomic_DNA"/>
</dbReference>
<evidence type="ECO:0000256" key="1">
    <source>
        <dbReference type="SAM" id="MobiDB-lite"/>
    </source>
</evidence>
<organism evidence="3 4">
    <name type="scientific">Rhizoctonia solani</name>
    <dbReference type="NCBI Taxonomy" id="456999"/>
    <lineage>
        <taxon>Eukaryota</taxon>
        <taxon>Fungi</taxon>
        <taxon>Dikarya</taxon>
        <taxon>Basidiomycota</taxon>
        <taxon>Agaricomycotina</taxon>
        <taxon>Agaricomycetes</taxon>
        <taxon>Cantharellales</taxon>
        <taxon>Ceratobasidiaceae</taxon>
        <taxon>Rhizoctonia</taxon>
    </lineage>
</organism>
<proteinExistence type="predicted"/>
<evidence type="ECO:0000259" key="2">
    <source>
        <dbReference type="Pfam" id="PF09994"/>
    </source>
</evidence>
<dbReference type="AlphaFoldDB" id="A0A8H7LR12"/>
<dbReference type="PANTHER" id="PTHR33840:SF2">
    <property type="entry name" value="TLE1 PHOSPHOLIPASE DOMAIN-CONTAINING PROTEIN"/>
    <property type="match status" value="1"/>
</dbReference>
<name>A0A8H7LR12_9AGAM</name>
<reference evidence="3" key="1">
    <citation type="submission" date="2020-09" db="EMBL/GenBank/DDBJ databases">
        <title>Comparative genome analyses of four rice-infecting Rhizoctonia solani isolates reveal extensive enrichment of homogalacturonan modification genes.</title>
        <authorList>
            <person name="Lee D.-Y."/>
            <person name="Jeon J."/>
            <person name="Kim K.-T."/>
            <person name="Cheong K."/>
            <person name="Song H."/>
            <person name="Choi G."/>
            <person name="Ko J."/>
            <person name="Opiyo S.O."/>
            <person name="Zuo S."/>
            <person name="Madhav S."/>
            <person name="Lee Y.-H."/>
            <person name="Wang G.-L."/>
        </authorList>
    </citation>
    <scope>NUCLEOTIDE SEQUENCE</scope>
    <source>
        <strain evidence="3">AG1-IA YN-7</strain>
    </source>
</reference>
<dbReference type="InterPro" id="IPR018712">
    <property type="entry name" value="Tle1-like_cat"/>
</dbReference>
<sequence>MLLLSYLTRPRRLWQTLLPINLRQPKVMLLYSGLHSAPSPQATVPHPTSNSSSKEPLVVPVPETREGRTLVLCFDGTGAQFDEDNSNIVRLFQMLHKGEPLKQKVRKLTYLAGAKSQFGFTRFTTKLVGLLPSHNYEQIKFAYRHFKQDDVKGRKQSEEFMKAFSIKVKVDFVGVFDTVGSVGFVHRELPFTRSNSLIRVFRHALALDERRANFDANLWSRSAKSRGKHYGWIAWMKSLVWRDNNANHGQAEECDGPDKDDQWYGHDFGRPVNTNIKGIRYLIPCPSTLVDYVYLIEVWFAGAHGDVGGGAVLNRTPNDLARIPLRWMVLECFRNDTGILFKSAELKKIGLNPATLINFPAVPEPKLIGLNEDGSPHYGGGDACKSADVLSRITEDKKDAIQPTHDRLDISWQNRNIMWWILELLPIKQWYQNNDGNWESRWRWMNLGRPRTIYRQEFSKPHVHWSVEYRKRQPEKKYKPLAGLLDRPGPEWVD</sequence>
<dbReference type="PANTHER" id="PTHR33840">
    <property type="match status" value="1"/>
</dbReference>
<feature type="region of interest" description="Disordered" evidence="1">
    <location>
        <begin position="39"/>
        <end position="58"/>
    </location>
</feature>
<feature type="domain" description="T6SS Phospholipase effector Tle1-like catalytic" evidence="2">
    <location>
        <begin position="68"/>
        <end position="113"/>
    </location>
</feature>
<comment type="caution">
    <text evidence="3">The sequence shown here is derived from an EMBL/GenBank/DDBJ whole genome shotgun (WGS) entry which is preliminary data.</text>
</comment>
<evidence type="ECO:0000313" key="4">
    <source>
        <dbReference type="Proteomes" id="UP000650582"/>
    </source>
</evidence>
<accession>A0A8H7LR12</accession>